<proteinExistence type="predicted"/>
<dbReference type="SUPFAM" id="SSF52540">
    <property type="entry name" value="P-loop containing nucleoside triphosphate hydrolases"/>
    <property type="match status" value="1"/>
</dbReference>
<dbReference type="Pfam" id="PF05872">
    <property type="entry name" value="HerA_C"/>
    <property type="match status" value="1"/>
</dbReference>
<dbReference type="PANTHER" id="PTHR30121:SF6">
    <property type="entry name" value="SLR6007 PROTEIN"/>
    <property type="match status" value="1"/>
</dbReference>
<sequence length="501" mass="55386">MYDNEKRAFIAISPEQEVCMVPKMANRHGLITGATGTGKTVTLQTLAETFSKMGVPVFAADVKGDLSGVAAVGGNKESVTQRVESYKLADKGFKFQDFPVQFWDVFGDQGAPIRATVADMGPLLLSRLLSLNDTQSAVLSIIFKLAKDESLDIIDLKDLQKLLEYVGNNANRFTTSYGNISTASVGAIQRGLIALEQEGADKFFGEPNLNIDDLIQTVGEKGVINILAADKLMNSPRVYTTFLMWLMTKLFDVMPEVGDPDKPKLVFFFDEAHLLFSDAPKALLEKIEQVVRLIRSKGVGVYFISQTPADIPDSVLGQLGNRVQHALRAYTPKDQKAVKVAAQTFRANPKFDTEQAISELATGEALVSLLDEKGRPNMVERAFILPPEGQIGPLDTAARNQMTQGSILYRHYAQVVDRESAYEILTERLQGTLSEKEQEVQDKATAKAQKEAERAQREQAKIDQKNAVENKRFWSRMATTVLVPIAKQVLNAFFKSSSKKR</sequence>
<feature type="coiled-coil region" evidence="1">
    <location>
        <begin position="433"/>
        <end position="465"/>
    </location>
</feature>
<keyword evidence="1" id="KW-0175">Coiled coil</keyword>
<protein>
    <submittedName>
        <fullName evidence="3">Putative ATPase</fullName>
    </submittedName>
</protein>
<dbReference type="InterPro" id="IPR027417">
    <property type="entry name" value="P-loop_NTPase"/>
</dbReference>
<dbReference type="CDD" id="cd01127">
    <property type="entry name" value="TrwB_TraG_TraD_VirD4"/>
    <property type="match status" value="1"/>
</dbReference>
<dbReference type="InterPro" id="IPR033186">
    <property type="entry name" value="HerA_C"/>
</dbReference>
<dbReference type="Gene3D" id="3.40.50.300">
    <property type="entry name" value="P-loop containing nucleotide triphosphate hydrolases"/>
    <property type="match status" value="2"/>
</dbReference>
<evidence type="ECO:0000256" key="1">
    <source>
        <dbReference type="SAM" id="Coils"/>
    </source>
</evidence>
<reference evidence="3" key="1">
    <citation type="submission" date="2016-04" db="EMBL/GenBank/DDBJ databases">
        <authorList>
            <person name="Evans L.H."/>
            <person name="Alamgir A."/>
            <person name="Owens N."/>
            <person name="Weber N.D."/>
            <person name="Virtaneva K."/>
            <person name="Barbian K."/>
            <person name="Babar A."/>
            <person name="Rosenke K."/>
        </authorList>
    </citation>
    <scope>NUCLEOTIDE SEQUENCE</scope>
    <source>
        <strain evidence="3">86-2</strain>
    </source>
</reference>
<dbReference type="RefSeq" id="WP_296948409.1">
    <property type="nucleotide sequence ID" value="NZ_LT599021.1"/>
</dbReference>
<dbReference type="PANTHER" id="PTHR30121">
    <property type="entry name" value="UNCHARACTERIZED PROTEIN YJGR-RELATED"/>
    <property type="match status" value="1"/>
</dbReference>
<dbReference type="EMBL" id="FLUL01000001">
    <property type="protein sequence ID" value="SBV97629.1"/>
    <property type="molecule type" value="Genomic_DNA"/>
</dbReference>
<evidence type="ECO:0000313" key="3">
    <source>
        <dbReference type="EMBL" id="SBV97629.1"/>
    </source>
</evidence>
<gene>
    <name evidence="3" type="primary">yjgR</name>
    <name evidence="3" type="ORF">KL86DYS2_11306</name>
</gene>
<name>A0A212JDY0_9BACT</name>
<organism evidence="3">
    <name type="scientific">uncultured Dysgonomonas sp</name>
    <dbReference type="NCBI Taxonomy" id="206096"/>
    <lineage>
        <taxon>Bacteria</taxon>
        <taxon>Pseudomonadati</taxon>
        <taxon>Bacteroidota</taxon>
        <taxon>Bacteroidia</taxon>
        <taxon>Bacteroidales</taxon>
        <taxon>Dysgonomonadaceae</taxon>
        <taxon>Dysgonomonas</taxon>
        <taxon>environmental samples</taxon>
    </lineage>
</organism>
<feature type="domain" description="Helicase HerA-like C-terminal" evidence="2">
    <location>
        <begin position="12"/>
        <end position="492"/>
    </location>
</feature>
<dbReference type="InterPro" id="IPR051162">
    <property type="entry name" value="T4SS_component"/>
</dbReference>
<evidence type="ECO:0000259" key="2">
    <source>
        <dbReference type="Pfam" id="PF05872"/>
    </source>
</evidence>
<dbReference type="AlphaFoldDB" id="A0A212JDY0"/>
<accession>A0A212JDY0</accession>